<accession>A0AAP2DUB0</accession>
<feature type="transmembrane region" description="Helical" evidence="1">
    <location>
        <begin position="40"/>
        <end position="62"/>
    </location>
</feature>
<evidence type="ECO:0000313" key="2">
    <source>
        <dbReference type="EMBL" id="MBT1707675.1"/>
    </source>
</evidence>
<reference evidence="2 3" key="1">
    <citation type="submission" date="2021-05" db="EMBL/GenBank/DDBJ databases">
        <title>A Polyphasic approach of four new species of the genus Ohtaekwangia: Ohtaekwangia histidinii sp. nov., Ohtaekwangia cretensis sp. nov., Ohtaekwangia indiensis sp. nov., Ohtaekwangia reichenbachii sp. nov. from diverse environment.</title>
        <authorList>
            <person name="Octaviana S."/>
        </authorList>
    </citation>
    <scope>NUCLEOTIDE SEQUENCE [LARGE SCALE GENOMIC DNA]</scope>
    <source>
        <strain evidence="2 3">PWU5</strain>
    </source>
</reference>
<feature type="transmembrane region" description="Helical" evidence="1">
    <location>
        <begin position="12"/>
        <end position="31"/>
    </location>
</feature>
<keyword evidence="1" id="KW-0472">Membrane</keyword>
<protein>
    <submittedName>
        <fullName evidence="2">Uncharacterized protein</fullName>
    </submittedName>
</protein>
<evidence type="ECO:0000313" key="3">
    <source>
        <dbReference type="Proteomes" id="UP001319080"/>
    </source>
</evidence>
<keyword evidence="1" id="KW-1133">Transmembrane helix</keyword>
<sequence>MDEYQLFSLLPQSIGVIANLLIVGATVYAIATRPSVATGLMLFGAFARLVCGVFFSFGIYFFDNDYERYTKVVMPFQILVYLGIVAFIVGFFVFAYKLFSTPAEV</sequence>
<feature type="transmembrane region" description="Helical" evidence="1">
    <location>
        <begin position="74"/>
        <end position="99"/>
    </location>
</feature>
<proteinExistence type="predicted"/>
<organism evidence="2 3">
    <name type="scientific">Dawidia cretensis</name>
    <dbReference type="NCBI Taxonomy" id="2782350"/>
    <lineage>
        <taxon>Bacteria</taxon>
        <taxon>Pseudomonadati</taxon>
        <taxon>Bacteroidota</taxon>
        <taxon>Cytophagia</taxon>
        <taxon>Cytophagales</taxon>
        <taxon>Chryseotaleaceae</taxon>
        <taxon>Dawidia</taxon>
    </lineage>
</organism>
<dbReference type="Proteomes" id="UP001319080">
    <property type="component" value="Unassembled WGS sequence"/>
</dbReference>
<keyword evidence="1" id="KW-0812">Transmembrane</keyword>
<name>A0AAP2DUB0_9BACT</name>
<keyword evidence="3" id="KW-1185">Reference proteome</keyword>
<gene>
    <name evidence="2" type="ORF">KK062_05555</name>
</gene>
<comment type="caution">
    <text evidence="2">The sequence shown here is derived from an EMBL/GenBank/DDBJ whole genome shotgun (WGS) entry which is preliminary data.</text>
</comment>
<dbReference type="AlphaFoldDB" id="A0AAP2DUB0"/>
<dbReference type="EMBL" id="JAHESE010000003">
    <property type="protein sequence ID" value="MBT1707675.1"/>
    <property type="molecule type" value="Genomic_DNA"/>
</dbReference>
<dbReference type="RefSeq" id="WP_254083267.1">
    <property type="nucleotide sequence ID" value="NZ_JAHESE010000003.1"/>
</dbReference>
<evidence type="ECO:0000256" key="1">
    <source>
        <dbReference type="SAM" id="Phobius"/>
    </source>
</evidence>